<dbReference type="NCBIfam" id="TIGR00687">
    <property type="entry name" value="pyridox_kin"/>
    <property type="match status" value="1"/>
</dbReference>
<dbReference type="InterPro" id="IPR029056">
    <property type="entry name" value="Ribokinase-like"/>
</dbReference>
<dbReference type="SUPFAM" id="SSF53613">
    <property type="entry name" value="Ribokinase-like"/>
    <property type="match status" value="1"/>
</dbReference>
<keyword evidence="3" id="KW-0547">Nucleotide-binding</keyword>
<dbReference type="EC" id="2.7.1.35" evidence="1"/>
<evidence type="ECO:0000256" key="4">
    <source>
        <dbReference type="ARBA" id="ARBA00022777"/>
    </source>
</evidence>
<dbReference type="PANTHER" id="PTHR10534">
    <property type="entry name" value="PYRIDOXAL KINASE"/>
    <property type="match status" value="1"/>
</dbReference>
<evidence type="ECO:0000256" key="1">
    <source>
        <dbReference type="ARBA" id="ARBA00012104"/>
    </source>
</evidence>
<proteinExistence type="predicted"/>
<keyword evidence="4 7" id="KW-0418">Kinase</keyword>
<evidence type="ECO:0000313" key="8">
    <source>
        <dbReference type="Proteomes" id="UP000199656"/>
    </source>
</evidence>
<accession>A0A1H4D687</accession>
<dbReference type="EMBL" id="FNRL01000012">
    <property type="protein sequence ID" value="SEA68343.1"/>
    <property type="molecule type" value="Genomic_DNA"/>
</dbReference>
<dbReference type="GO" id="GO:0008478">
    <property type="term" value="F:pyridoxal kinase activity"/>
    <property type="evidence" value="ECO:0007669"/>
    <property type="project" value="UniProtKB-EC"/>
</dbReference>
<keyword evidence="8" id="KW-1185">Reference proteome</keyword>
<reference evidence="8" key="1">
    <citation type="submission" date="2016-10" db="EMBL/GenBank/DDBJ databases">
        <authorList>
            <person name="Varghese N."/>
            <person name="Submissions S."/>
        </authorList>
    </citation>
    <scope>NUCLEOTIDE SEQUENCE [LARGE SCALE GENOMIC DNA]</scope>
    <source>
        <strain evidence="8">DSM 23920</strain>
    </source>
</reference>
<dbReference type="GO" id="GO:0009443">
    <property type="term" value="P:pyridoxal 5'-phosphate salvage"/>
    <property type="evidence" value="ECO:0007669"/>
    <property type="project" value="InterPro"/>
</dbReference>
<name>A0A1H4D687_9BACT</name>
<dbReference type="RefSeq" id="WP_089762732.1">
    <property type="nucleotide sequence ID" value="NZ_BKAT01000018.1"/>
</dbReference>
<evidence type="ECO:0000313" key="7">
    <source>
        <dbReference type="EMBL" id="SEA68343.1"/>
    </source>
</evidence>
<evidence type="ECO:0000259" key="6">
    <source>
        <dbReference type="Pfam" id="PF08543"/>
    </source>
</evidence>
<evidence type="ECO:0000256" key="5">
    <source>
        <dbReference type="ARBA" id="ARBA00022840"/>
    </source>
</evidence>
<dbReference type="CDD" id="cd01173">
    <property type="entry name" value="pyridoxal_pyridoxamine_kinase"/>
    <property type="match status" value="1"/>
</dbReference>
<dbReference type="GO" id="GO:0005829">
    <property type="term" value="C:cytosol"/>
    <property type="evidence" value="ECO:0007669"/>
    <property type="project" value="TreeGrafter"/>
</dbReference>
<gene>
    <name evidence="7" type="ORF">SAMN05660909_02999</name>
</gene>
<dbReference type="STRING" id="408074.SAMN05660909_02999"/>
<organism evidence="7 8">
    <name type="scientific">Chitinophaga terrae</name>
    <name type="common">ex Kim and Jung 2007</name>
    <dbReference type="NCBI Taxonomy" id="408074"/>
    <lineage>
        <taxon>Bacteria</taxon>
        <taxon>Pseudomonadati</taxon>
        <taxon>Bacteroidota</taxon>
        <taxon>Chitinophagia</taxon>
        <taxon>Chitinophagales</taxon>
        <taxon>Chitinophagaceae</taxon>
        <taxon>Chitinophaga</taxon>
    </lineage>
</organism>
<dbReference type="Pfam" id="PF08543">
    <property type="entry name" value="Phos_pyr_kin"/>
    <property type="match status" value="1"/>
</dbReference>
<dbReference type="Proteomes" id="UP000199656">
    <property type="component" value="Unassembled WGS sequence"/>
</dbReference>
<sequence>MAREGKNKTIIIHSKVSYGYVGLNTTSLVLQMGGQDVITVPTVLFSNHLGYPTVGGSAVEAPLFKDILDGLLKLDILDEVSSIITGYIGSADLVKLAADFIRKIKQQDPGISYLCDPVMGDTGSGLYVPEAVPGAIIEHLIPMADLLTPNQFEVQHILGRQFQSIDETVAAVNAHYALSGKNLVITGGHYSGTLAGILENCIIAGKQPVVLRARKIDVNPPGTGELFAAHLHLSMLHGKEMKEGVLRAGEILTAVLHKMYLENRTQFELKDISYSMDILKTAN</sequence>
<evidence type="ECO:0000256" key="2">
    <source>
        <dbReference type="ARBA" id="ARBA00022679"/>
    </source>
</evidence>
<dbReference type="AlphaFoldDB" id="A0A1H4D687"/>
<protein>
    <recommendedName>
        <fullName evidence="1">pyridoxal kinase</fullName>
        <ecNumber evidence="1">2.7.1.35</ecNumber>
    </recommendedName>
</protein>
<dbReference type="InterPro" id="IPR013749">
    <property type="entry name" value="PM/HMP-P_kinase-1"/>
</dbReference>
<dbReference type="OrthoDB" id="9800808at2"/>
<dbReference type="Gene3D" id="3.40.1190.20">
    <property type="match status" value="1"/>
</dbReference>
<dbReference type="InterPro" id="IPR004625">
    <property type="entry name" value="PyrdxlKinase"/>
</dbReference>
<keyword evidence="2" id="KW-0808">Transferase</keyword>
<dbReference type="PANTHER" id="PTHR10534:SF2">
    <property type="entry name" value="PYRIDOXAL KINASE"/>
    <property type="match status" value="1"/>
</dbReference>
<keyword evidence="5" id="KW-0067">ATP-binding</keyword>
<dbReference type="GO" id="GO:0005524">
    <property type="term" value="F:ATP binding"/>
    <property type="evidence" value="ECO:0007669"/>
    <property type="project" value="UniProtKB-KW"/>
</dbReference>
<feature type="domain" description="Pyridoxamine kinase/Phosphomethylpyrimidine kinase" evidence="6">
    <location>
        <begin position="79"/>
        <end position="257"/>
    </location>
</feature>
<evidence type="ECO:0000256" key="3">
    <source>
        <dbReference type="ARBA" id="ARBA00022741"/>
    </source>
</evidence>